<proteinExistence type="predicted"/>
<dbReference type="RefSeq" id="WP_118259020.1">
    <property type="nucleotide sequence ID" value="NZ_CALBWO010000040.1"/>
</dbReference>
<reference evidence="1 2" key="1">
    <citation type="submission" date="2018-08" db="EMBL/GenBank/DDBJ databases">
        <title>A genome reference for cultivated species of the human gut microbiota.</title>
        <authorList>
            <person name="Zou Y."/>
            <person name="Xue W."/>
            <person name="Luo G."/>
        </authorList>
    </citation>
    <scope>NUCLEOTIDE SEQUENCE [LARGE SCALE GENOMIC DNA]</scope>
    <source>
        <strain evidence="1 2">AF14-49</strain>
    </source>
</reference>
<dbReference type="EMBL" id="QRZA01000004">
    <property type="protein sequence ID" value="RGV35382.1"/>
    <property type="molecule type" value="Genomic_DNA"/>
</dbReference>
<evidence type="ECO:0008006" key="3">
    <source>
        <dbReference type="Google" id="ProtNLM"/>
    </source>
</evidence>
<accession>A0A412X3X0</accession>
<evidence type="ECO:0000313" key="1">
    <source>
        <dbReference type="EMBL" id="RGV35382.1"/>
    </source>
</evidence>
<dbReference type="InterPro" id="IPR011990">
    <property type="entry name" value="TPR-like_helical_dom_sf"/>
</dbReference>
<sequence>MNLKSLFNKKQEEKPTRDLVDFLNDSNYLTSELRFQHQLSNIQMRANKNEKVTLGMLLNRTFDVRKEEVSDMGIISNYFDKQLEIIHDSEEIWNYDLCKSILNIDEQGEISYKFGENVILAISYRKGGSIETDIDRSLSRNDESIIVHLRGTGAGHGSWFICATILIPSPAYEKEKTYARDQNKPKALSVLFAYDETDPKDRIAQYNYLKEDAFEKIRQEKYNEITEEQTWLLDQLHVNISKDYWWGNKVQKENRFWDAIIYFENVYNALQDQWREGTITDEGKDCFFKTCFRLGYCYNELQLYEKALFYLAIIYPVDNLDYKIEYINCLVNSKDFRAIYTIHDELVRISELNKEDITEHVIFYHNFLRRRRAYTFIDMGKFDKAEEAFKEMLDEDANKDYALDELAYIQKLREIMNARNKTNN</sequence>
<dbReference type="Gene3D" id="1.25.40.10">
    <property type="entry name" value="Tetratricopeptide repeat domain"/>
    <property type="match status" value="1"/>
</dbReference>
<protein>
    <recommendedName>
        <fullName evidence="3">Tetratricopeptide repeat protein</fullName>
    </recommendedName>
</protein>
<dbReference type="AlphaFoldDB" id="A0A412X3X0"/>
<dbReference type="Proteomes" id="UP000283589">
    <property type="component" value="Unassembled WGS sequence"/>
</dbReference>
<comment type="caution">
    <text evidence="1">The sequence shown here is derived from an EMBL/GenBank/DDBJ whole genome shotgun (WGS) entry which is preliminary data.</text>
</comment>
<dbReference type="SUPFAM" id="SSF48452">
    <property type="entry name" value="TPR-like"/>
    <property type="match status" value="1"/>
</dbReference>
<evidence type="ECO:0000313" key="2">
    <source>
        <dbReference type="Proteomes" id="UP000283589"/>
    </source>
</evidence>
<organism evidence="1 2">
    <name type="scientific">Butyricimonas virosa</name>
    <dbReference type="NCBI Taxonomy" id="544645"/>
    <lineage>
        <taxon>Bacteria</taxon>
        <taxon>Pseudomonadati</taxon>
        <taxon>Bacteroidota</taxon>
        <taxon>Bacteroidia</taxon>
        <taxon>Bacteroidales</taxon>
        <taxon>Odoribacteraceae</taxon>
        <taxon>Butyricimonas</taxon>
    </lineage>
</organism>
<name>A0A412X3X0_9BACT</name>
<gene>
    <name evidence="1" type="ORF">DWW18_04725</name>
</gene>